<dbReference type="PRINTS" id="PR00069">
    <property type="entry name" value="ALDKETRDTASE"/>
</dbReference>
<dbReference type="PANTHER" id="PTHR43364:SF18">
    <property type="entry name" value="OXIDOREDUCTASE"/>
    <property type="match status" value="1"/>
</dbReference>
<evidence type="ECO:0000313" key="4">
    <source>
        <dbReference type="Proteomes" id="UP000663946"/>
    </source>
</evidence>
<dbReference type="Proteomes" id="UP000663946">
    <property type="component" value="Plasmid pQ15_94_4"/>
</dbReference>
<dbReference type="InterPro" id="IPR023210">
    <property type="entry name" value="NADP_OxRdtase_dom"/>
</dbReference>
<dbReference type="RefSeq" id="WP_333722962.1">
    <property type="nucleotide sequence ID" value="NZ_CP049221.1"/>
</dbReference>
<evidence type="ECO:0000313" key="3">
    <source>
        <dbReference type="EMBL" id="QTG17356.1"/>
    </source>
</evidence>
<dbReference type="SUPFAM" id="SSF51430">
    <property type="entry name" value="NAD(P)-linked oxidoreductase"/>
    <property type="match status" value="1"/>
</dbReference>
<dbReference type="GO" id="GO:0005829">
    <property type="term" value="C:cytosol"/>
    <property type="evidence" value="ECO:0007669"/>
    <property type="project" value="TreeGrafter"/>
</dbReference>
<feature type="domain" description="NADP-dependent oxidoreductase" evidence="2">
    <location>
        <begin position="17"/>
        <end position="318"/>
    </location>
</feature>
<dbReference type="Pfam" id="PF00248">
    <property type="entry name" value="Aldo_ket_red"/>
    <property type="match status" value="1"/>
</dbReference>
<dbReference type="Gene3D" id="3.20.20.100">
    <property type="entry name" value="NADP-dependent oxidoreductase domain"/>
    <property type="match status" value="1"/>
</dbReference>
<evidence type="ECO:0000256" key="1">
    <source>
        <dbReference type="ARBA" id="ARBA00023002"/>
    </source>
</evidence>
<dbReference type="FunFam" id="3.20.20.100:FF:000004">
    <property type="entry name" value="Oxidoreductase, aldo/keto reductase"/>
    <property type="match status" value="1"/>
</dbReference>
<protein>
    <submittedName>
        <fullName evidence="3">Aldo/keto reductase</fullName>
    </submittedName>
</protein>
<dbReference type="CDD" id="cd19091">
    <property type="entry name" value="AKR_PsAKR"/>
    <property type="match status" value="1"/>
</dbReference>
<dbReference type="InterPro" id="IPR020471">
    <property type="entry name" value="AKR"/>
</dbReference>
<proteinExistence type="predicted"/>
<geneLocation type="plasmid" evidence="3 4">
    <name>pQ15_94_4</name>
</geneLocation>
<accession>A0AAJ4TDK8</accession>
<dbReference type="EMBL" id="CP049221">
    <property type="protein sequence ID" value="QTG17356.1"/>
    <property type="molecule type" value="Genomic_DNA"/>
</dbReference>
<evidence type="ECO:0000259" key="2">
    <source>
        <dbReference type="Pfam" id="PF00248"/>
    </source>
</evidence>
<reference evidence="3" key="1">
    <citation type="submission" date="2020-02" db="EMBL/GenBank/DDBJ databases">
        <title>Unexpected conservation and global transmission of agrobacterial virulence plasmids.</title>
        <authorList>
            <person name="Weisberg A.J."/>
            <person name="Davis E.W. II"/>
            <person name="Tabima J.R."/>
            <person name="Belcher M.S."/>
            <person name="Miller M."/>
            <person name="Kuo C.-H."/>
            <person name="Loper J.E."/>
            <person name="Grunwald N.J."/>
            <person name="Putnam M.L."/>
            <person name="Chang J.H."/>
        </authorList>
    </citation>
    <scope>NUCLEOTIDE SEQUENCE</scope>
    <source>
        <strain evidence="3">Q15/94</strain>
        <plasmid evidence="3">pQ15_94_4</plasmid>
    </source>
</reference>
<dbReference type="PANTHER" id="PTHR43364">
    <property type="entry name" value="NADH-SPECIFIC METHYLGLYOXAL REDUCTASE-RELATED"/>
    <property type="match status" value="1"/>
</dbReference>
<name>A0AAJ4TDK8_AGRTU</name>
<sequence length="351" mass="38624">MEYRLLGRSGLKISTVTMGTMTFGGVGWARTVGDLGFSEANRLVDICLDAGVNLIDTADVYSDGSSEEIIGEILGGKRKDGVLLATKARFPMGSGPNDAGNSRYHLIEACEASLRRMKTDVIDLYQIHEWDGQTPLEETMEALDALVRQGKVRYIGCSNFSGWHIMKALGVSEKDKRQRFVSQQIHYTLEAREAEYELLPISIDQGLGVLIWSPLAGGLLSGKHRRNQAAPEGTRQFAGWTEPPIRDESRLWNIVDILVEIGEGRGVSAAQVALAWLIGRKAVTSVIIGGRTEAQFKDNLAGAELKLSAEECKRLDEVSTPPLLYPYWHQRNTASDRLSEADLNLLSSYVA</sequence>
<gene>
    <name evidence="3" type="ORF">G6M86_29180</name>
</gene>
<keyword evidence="3" id="KW-0614">Plasmid</keyword>
<dbReference type="GO" id="GO:0016491">
    <property type="term" value="F:oxidoreductase activity"/>
    <property type="evidence" value="ECO:0007669"/>
    <property type="project" value="UniProtKB-KW"/>
</dbReference>
<organism evidence="3 4">
    <name type="scientific">Agrobacterium tumefaciens</name>
    <dbReference type="NCBI Taxonomy" id="358"/>
    <lineage>
        <taxon>Bacteria</taxon>
        <taxon>Pseudomonadati</taxon>
        <taxon>Pseudomonadota</taxon>
        <taxon>Alphaproteobacteria</taxon>
        <taxon>Hyphomicrobiales</taxon>
        <taxon>Rhizobiaceae</taxon>
        <taxon>Rhizobium/Agrobacterium group</taxon>
        <taxon>Agrobacterium</taxon>
        <taxon>Agrobacterium tumefaciens complex</taxon>
    </lineage>
</organism>
<dbReference type="AlphaFoldDB" id="A0AAJ4TDK8"/>
<keyword evidence="1" id="KW-0560">Oxidoreductase</keyword>
<dbReference type="InterPro" id="IPR036812">
    <property type="entry name" value="NAD(P)_OxRdtase_dom_sf"/>
</dbReference>
<dbReference type="InterPro" id="IPR050523">
    <property type="entry name" value="AKR_Detox_Biosynth"/>
</dbReference>